<evidence type="ECO:0000259" key="1">
    <source>
        <dbReference type="Pfam" id="PF00550"/>
    </source>
</evidence>
<dbReference type="SUPFAM" id="SSF47336">
    <property type="entry name" value="ACP-like"/>
    <property type="match status" value="1"/>
</dbReference>
<keyword evidence="3" id="KW-1185">Reference proteome</keyword>
<dbReference type="OrthoDB" id="5383272at2"/>
<evidence type="ECO:0000313" key="2">
    <source>
        <dbReference type="EMBL" id="SDH06956.1"/>
    </source>
</evidence>
<reference evidence="2 3" key="1">
    <citation type="submission" date="2016-10" db="EMBL/GenBank/DDBJ databases">
        <authorList>
            <person name="de Groot N.N."/>
        </authorList>
    </citation>
    <scope>NUCLEOTIDE SEQUENCE [LARGE SCALE GENOMIC DNA]</scope>
    <source>
        <strain evidence="2 3">CPCC 201354</strain>
    </source>
</reference>
<dbReference type="InterPro" id="IPR036736">
    <property type="entry name" value="ACP-like_sf"/>
</dbReference>
<dbReference type="Proteomes" id="UP000198923">
    <property type="component" value="Unassembled WGS sequence"/>
</dbReference>
<dbReference type="InterPro" id="IPR009081">
    <property type="entry name" value="PP-bd_ACP"/>
</dbReference>
<name>A0A1G7ZEJ4_9ACTN</name>
<dbReference type="Gene3D" id="1.10.1200.10">
    <property type="entry name" value="ACP-like"/>
    <property type="match status" value="1"/>
</dbReference>
<protein>
    <submittedName>
        <fullName evidence="2">Phosphopantetheine attachment site</fullName>
    </submittedName>
</protein>
<dbReference type="AlphaFoldDB" id="A0A1G7ZEJ4"/>
<feature type="domain" description="Carrier" evidence="1">
    <location>
        <begin position="29"/>
        <end position="82"/>
    </location>
</feature>
<accession>A0A1G7ZEJ4</accession>
<sequence>MSKDLSQEKVVEGLTGFVRERFLSGDGTGFDEHTPLLAWGILTSLNSAILLNHIAREYGVAVPMERVDEVSFRDVRSIAAMICESAETTA</sequence>
<evidence type="ECO:0000313" key="3">
    <source>
        <dbReference type="Proteomes" id="UP000198923"/>
    </source>
</evidence>
<organism evidence="2 3">
    <name type="scientific">Sinosporangium album</name>
    <dbReference type="NCBI Taxonomy" id="504805"/>
    <lineage>
        <taxon>Bacteria</taxon>
        <taxon>Bacillati</taxon>
        <taxon>Actinomycetota</taxon>
        <taxon>Actinomycetes</taxon>
        <taxon>Streptosporangiales</taxon>
        <taxon>Streptosporangiaceae</taxon>
        <taxon>Sinosporangium</taxon>
    </lineage>
</organism>
<gene>
    <name evidence="2" type="ORF">SAMN05421505_11119</name>
</gene>
<dbReference type="Pfam" id="PF00550">
    <property type="entry name" value="PP-binding"/>
    <property type="match status" value="1"/>
</dbReference>
<proteinExistence type="predicted"/>
<dbReference type="EMBL" id="FNCN01000011">
    <property type="protein sequence ID" value="SDH06956.1"/>
    <property type="molecule type" value="Genomic_DNA"/>
</dbReference>
<dbReference type="STRING" id="504805.SAMN05421505_11119"/>
<dbReference type="RefSeq" id="WP_093170757.1">
    <property type="nucleotide sequence ID" value="NZ_FNCN01000011.1"/>
</dbReference>